<dbReference type="GO" id="GO:0005886">
    <property type="term" value="C:plasma membrane"/>
    <property type="evidence" value="ECO:0007669"/>
    <property type="project" value="UniProtKB-SubCell"/>
</dbReference>
<proteinExistence type="predicted"/>
<dbReference type="STRING" id="1434072.SAMN05216210_1334"/>
<dbReference type="Proteomes" id="UP000243924">
    <property type="component" value="Chromosome I"/>
</dbReference>
<evidence type="ECO:0000256" key="6">
    <source>
        <dbReference type="SAM" id="Phobius"/>
    </source>
</evidence>
<evidence type="ECO:0000313" key="8">
    <source>
        <dbReference type="Proteomes" id="UP000243924"/>
    </source>
</evidence>
<feature type="transmembrane region" description="Helical" evidence="6">
    <location>
        <begin position="41"/>
        <end position="66"/>
    </location>
</feature>
<dbReference type="OrthoDB" id="581870at2"/>
<dbReference type="PANTHER" id="PTHR30086:SF16">
    <property type="entry name" value="AMINO ACID EFFLUX PERMEASE RHTB FAMILY"/>
    <property type="match status" value="1"/>
</dbReference>
<feature type="transmembrane region" description="Helical" evidence="6">
    <location>
        <begin position="116"/>
        <end position="137"/>
    </location>
</feature>
<keyword evidence="5 6" id="KW-0472">Membrane</keyword>
<dbReference type="Pfam" id="PF01810">
    <property type="entry name" value="LysE"/>
    <property type="match status" value="1"/>
</dbReference>
<feature type="transmembrane region" description="Helical" evidence="6">
    <location>
        <begin position="143"/>
        <end position="171"/>
    </location>
</feature>
<dbReference type="AlphaFoldDB" id="A0A1H2F700"/>
<evidence type="ECO:0000256" key="2">
    <source>
        <dbReference type="ARBA" id="ARBA00022475"/>
    </source>
</evidence>
<evidence type="ECO:0000256" key="5">
    <source>
        <dbReference type="ARBA" id="ARBA00023136"/>
    </source>
</evidence>
<dbReference type="PANTHER" id="PTHR30086">
    <property type="entry name" value="ARGININE EXPORTER PROTEIN ARGO"/>
    <property type="match status" value="1"/>
</dbReference>
<sequence length="207" mass="22792">MSFSLWLTLVAVCALGAATPGPSLALVLRHTLQGGRSSGIAAALAHALSVGVYALLTVLGLGALLLGQPWLFKTVTLLGGAYLFWIGFQALQTRPTAIKPDEFNPDQQRKAWRDGFLVGLGNPKLILFFLALFSQFVSPELDWHGHLLIILTVMLIDAGWYLVVAVVFSHARFLPWLERRGHWFNRFAGLILIGLALRLIVQVLLER</sequence>
<organism evidence="7 8">
    <name type="scientific">Halopseudomonas salegens</name>
    <dbReference type="NCBI Taxonomy" id="1434072"/>
    <lineage>
        <taxon>Bacteria</taxon>
        <taxon>Pseudomonadati</taxon>
        <taxon>Pseudomonadota</taxon>
        <taxon>Gammaproteobacteria</taxon>
        <taxon>Pseudomonadales</taxon>
        <taxon>Pseudomonadaceae</taxon>
        <taxon>Halopseudomonas</taxon>
    </lineage>
</organism>
<dbReference type="RefSeq" id="WP_092385335.1">
    <property type="nucleotide sequence ID" value="NZ_LT629787.1"/>
</dbReference>
<keyword evidence="3 6" id="KW-0812">Transmembrane</keyword>
<dbReference type="PIRSF" id="PIRSF006324">
    <property type="entry name" value="LeuE"/>
    <property type="match status" value="1"/>
</dbReference>
<feature type="transmembrane region" description="Helical" evidence="6">
    <location>
        <begin position="183"/>
        <end position="205"/>
    </location>
</feature>
<name>A0A1H2F700_9GAMM</name>
<reference evidence="8" key="1">
    <citation type="submission" date="2016-10" db="EMBL/GenBank/DDBJ databases">
        <authorList>
            <person name="Varghese N."/>
            <person name="Submissions S."/>
        </authorList>
    </citation>
    <scope>NUCLEOTIDE SEQUENCE [LARGE SCALE GENOMIC DNA]</scope>
    <source>
        <strain evidence="8">CECT 8338</strain>
    </source>
</reference>
<evidence type="ECO:0000313" key="7">
    <source>
        <dbReference type="EMBL" id="SDU03102.1"/>
    </source>
</evidence>
<evidence type="ECO:0000256" key="4">
    <source>
        <dbReference type="ARBA" id="ARBA00022989"/>
    </source>
</evidence>
<accession>A0A1H2F700</accession>
<keyword evidence="4 6" id="KW-1133">Transmembrane helix</keyword>
<dbReference type="EMBL" id="LT629787">
    <property type="protein sequence ID" value="SDU03102.1"/>
    <property type="molecule type" value="Genomic_DNA"/>
</dbReference>
<protein>
    <submittedName>
        <fullName evidence="7">Threonine/homoserine/homoserine lactone efflux protein</fullName>
    </submittedName>
</protein>
<evidence type="ECO:0000256" key="1">
    <source>
        <dbReference type="ARBA" id="ARBA00004651"/>
    </source>
</evidence>
<keyword evidence="8" id="KW-1185">Reference proteome</keyword>
<keyword evidence="2" id="KW-1003">Cell membrane</keyword>
<dbReference type="InterPro" id="IPR001123">
    <property type="entry name" value="LeuE-type"/>
</dbReference>
<evidence type="ECO:0000256" key="3">
    <source>
        <dbReference type="ARBA" id="ARBA00022692"/>
    </source>
</evidence>
<comment type="subcellular location">
    <subcellularLocation>
        <location evidence="1">Cell membrane</location>
        <topology evidence="1">Multi-pass membrane protein</topology>
    </subcellularLocation>
</comment>
<gene>
    <name evidence="7" type="ORF">SAMN05216210_1334</name>
</gene>
<dbReference type="GO" id="GO:0015171">
    <property type="term" value="F:amino acid transmembrane transporter activity"/>
    <property type="evidence" value="ECO:0007669"/>
    <property type="project" value="TreeGrafter"/>
</dbReference>